<dbReference type="OrthoDB" id="9794684at2"/>
<evidence type="ECO:0000256" key="2">
    <source>
        <dbReference type="ARBA" id="ARBA00022448"/>
    </source>
</evidence>
<dbReference type="InterPro" id="IPR000515">
    <property type="entry name" value="MetI-like"/>
</dbReference>
<dbReference type="SUPFAM" id="SSF161098">
    <property type="entry name" value="MetI-like"/>
    <property type="match status" value="1"/>
</dbReference>
<accession>A0A6P2BVU5</accession>
<gene>
    <name evidence="9" type="ORF">EAS64_21575</name>
</gene>
<proteinExistence type="inferred from homology"/>
<dbReference type="InterPro" id="IPR035906">
    <property type="entry name" value="MetI-like_sf"/>
</dbReference>
<dbReference type="GO" id="GO:0005886">
    <property type="term" value="C:plasma membrane"/>
    <property type="evidence" value="ECO:0007669"/>
    <property type="project" value="UniProtKB-SubCell"/>
</dbReference>
<reference evidence="9 10" key="1">
    <citation type="submission" date="2018-11" db="EMBL/GenBank/DDBJ databases">
        <title>Trebonia kvetii gen.nov., sp.nov., a novel acidophilic actinobacterium, and proposal of the new actinobacterial family Treboniaceae fam. nov.</title>
        <authorList>
            <person name="Rapoport D."/>
            <person name="Sagova-Mareckova M."/>
            <person name="Sedlacek I."/>
            <person name="Provaznik J."/>
            <person name="Kralova S."/>
            <person name="Pavlinic D."/>
            <person name="Benes V."/>
            <person name="Kopecky J."/>
        </authorList>
    </citation>
    <scope>NUCLEOTIDE SEQUENCE [LARGE SCALE GENOMIC DNA]</scope>
    <source>
        <strain evidence="9 10">15Tr583</strain>
    </source>
</reference>
<evidence type="ECO:0000256" key="7">
    <source>
        <dbReference type="RuleBase" id="RU363032"/>
    </source>
</evidence>
<dbReference type="CDD" id="cd06261">
    <property type="entry name" value="TM_PBP2"/>
    <property type="match status" value="1"/>
</dbReference>
<keyword evidence="2 7" id="KW-0813">Transport</keyword>
<dbReference type="Pfam" id="PF00528">
    <property type="entry name" value="BPD_transp_1"/>
    <property type="match status" value="1"/>
</dbReference>
<sequence length="310" mass="33736">MTSVPVSGTGTAVSSRAVSSRAVSGHGGRRFGRVSRKAALNLAGLLVALFALFPVLWMISTAFKPASELYSLTPHPIPLHPTLANFRNVFSGSVIGMSYWNFLKNSLFITIVSVAVSSLVGLLAAIALGRFKFRFRTTYLIMLLIVQLLPQQALVVSLFIDFRKLNLLDSLVGLIAVYTAFALPVTIWMLRNFAATVPKELEEAAAIDGAGAWTRFWHILLPMVSPGLVSTSVFAFIFAYNEFVFALTFLGTDTAKFTLPLYVQYFYGQNSTDWGAIMASSTLFTIPVLAFFLLTQRRLASGLVAGAVKG</sequence>
<evidence type="ECO:0000313" key="10">
    <source>
        <dbReference type="Proteomes" id="UP000460272"/>
    </source>
</evidence>
<dbReference type="Gene3D" id="1.10.3720.10">
    <property type="entry name" value="MetI-like"/>
    <property type="match status" value="1"/>
</dbReference>
<evidence type="ECO:0000313" key="9">
    <source>
        <dbReference type="EMBL" id="TVZ03048.1"/>
    </source>
</evidence>
<evidence type="ECO:0000256" key="3">
    <source>
        <dbReference type="ARBA" id="ARBA00022475"/>
    </source>
</evidence>
<feature type="transmembrane region" description="Helical" evidence="7">
    <location>
        <begin position="107"/>
        <end position="128"/>
    </location>
</feature>
<keyword evidence="6 7" id="KW-0472">Membrane</keyword>
<feature type="transmembrane region" description="Helical" evidence="7">
    <location>
        <begin position="140"/>
        <end position="160"/>
    </location>
</feature>
<keyword evidence="4 7" id="KW-0812">Transmembrane</keyword>
<keyword evidence="3" id="KW-1003">Cell membrane</keyword>
<dbReference type="PANTHER" id="PTHR32243:SF18">
    <property type="entry name" value="INNER MEMBRANE ABC TRANSPORTER PERMEASE PROTEIN YCJP"/>
    <property type="match status" value="1"/>
</dbReference>
<feature type="domain" description="ABC transmembrane type-1" evidence="8">
    <location>
        <begin position="103"/>
        <end position="295"/>
    </location>
</feature>
<evidence type="ECO:0000259" key="8">
    <source>
        <dbReference type="PROSITE" id="PS50928"/>
    </source>
</evidence>
<evidence type="ECO:0000256" key="1">
    <source>
        <dbReference type="ARBA" id="ARBA00004651"/>
    </source>
</evidence>
<evidence type="ECO:0000256" key="6">
    <source>
        <dbReference type="ARBA" id="ARBA00023136"/>
    </source>
</evidence>
<keyword evidence="10" id="KW-1185">Reference proteome</keyword>
<dbReference type="InterPro" id="IPR050901">
    <property type="entry name" value="BP-dep_ABC_trans_perm"/>
</dbReference>
<feature type="transmembrane region" description="Helical" evidence="7">
    <location>
        <begin position="219"/>
        <end position="240"/>
    </location>
</feature>
<comment type="caution">
    <text evidence="9">The sequence shown here is derived from an EMBL/GenBank/DDBJ whole genome shotgun (WGS) entry which is preliminary data.</text>
</comment>
<feature type="transmembrane region" description="Helical" evidence="7">
    <location>
        <begin position="38"/>
        <end position="59"/>
    </location>
</feature>
<dbReference type="PANTHER" id="PTHR32243">
    <property type="entry name" value="MALTOSE TRANSPORT SYSTEM PERMEASE-RELATED"/>
    <property type="match status" value="1"/>
</dbReference>
<dbReference type="EMBL" id="RPFW01000004">
    <property type="protein sequence ID" value="TVZ03048.1"/>
    <property type="molecule type" value="Genomic_DNA"/>
</dbReference>
<name>A0A6P2BVU5_9ACTN</name>
<evidence type="ECO:0000256" key="5">
    <source>
        <dbReference type="ARBA" id="ARBA00022989"/>
    </source>
</evidence>
<feature type="transmembrane region" description="Helical" evidence="7">
    <location>
        <begin position="274"/>
        <end position="294"/>
    </location>
</feature>
<evidence type="ECO:0000256" key="4">
    <source>
        <dbReference type="ARBA" id="ARBA00022692"/>
    </source>
</evidence>
<comment type="similarity">
    <text evidence="7">Belongs to the binding-protein-dependent transport system permease family.</text>
</comment>
<dbReference type="Proteomes" id="UP000460272">
    <property type="component" value="Unassembled WGS sequence"/>
</dbReference>
<dbReference type="AlphaFoldDB" id="A0A6P2BVU5"/>
<organism evidence="9 10">
    <name type="scientific">Trebonia kvetii</name>
    <dbReference type="NCBI Taxonomy" id="2480626"/>
    <lineage>
        <taxon>Bacteria</taxon>
        <taxon>Bacillati</taxon>
        <taxon>Actinomycetota</taxon>
        <taxon>Actinomycetes</taxon>
        <taxon>Streptosporangiales</taxon>
        <taxon>Treboniaceae</taxon>
        <taxon>Trebonia</taxon>
    </lineage>
</organism>
<feature type="transmembrane region" description="Helical" evidence="7">
    <location>
        <begin position="172"/>
        <end position="190"/>
    </location>
</feature>
<comment type="subcellular location">
    <subcellularLocation>
        <location evidence="1 7">Cell membrane</location>
        <topology evidence="1 7">Multi-pass membrane protein</topology>
    </subcellularLocation>
</comment>
<dbReference type="GO" id="GO:0055085">
    <property type="term" value="P:transmembrane transport"/>
    <property type="evidence" value="ECO:0007669"/>
    <property type="project" value="InterPro"/>
</dbReference>
<protein>
    <submittedName>
        <fullName evidence="9">Carbohydrate ABC transporter permease</fullName>
    </submittedName>
</protein>
<keyword evidence="5 7" id="KW-1133">Transmembrane helix</keyword>
<dbReference type="PROSITE" id="PS50928">
    <property type="entry name" value="ABC_TM1"/>
    <property type="match status" value="1"/>
</dbReference>